<dbReference type="InterPro" id="IPR050492">
    <property type="entry name" value="Bact_metal-bind_prot9"/>
</dbReference>
<keyword evidence="3 6" id="KW-0813">Transport</keyword>
<proteinExistence type="inferred from homology"/>
<dbReference type="InterPro" id="IPR006129">
    <property type="entry name" value="AdhesinB"/>
</dbReference>
<dbReference type="PRINTS" id="PR00690">
    <property type="entry name" value="ADHESNFAMILY"/>
</dbReference>
<dbReference type="Pfam" id="PF01297">
    <property type="entry name" value="ZnuA"/>
    <property type="match status" value="1"/>
</dbReference>
<evidence type="ECO:0000313" key="9">
    <source>
        <dbReference type="Proteomes" id="UP000242869"/>
    </source>
</evidence>
<evidence type="ECO:0000256" key="6">
    <source>
        <dbReference type="RuleBase" id="RU003512"/>
    </source>
</evidence>
<organism evidence="8 9">
    <name type="scientific">Formivibrio citricus</name>
    <dbReference type="NCBI Taxonomy" id="83765"/>
    <lineage>
        <taxon>Bacteria</taxon>
        <taxon>Pseudomonadati</taxon>
        <taxon>Pseudomonadota</taxon>
        <taxon>Betaproteobacteria</taxon>
        <taxon>Neisseriales</taxon>
        <taxon>Chitinibacteraceae</taxon>
        <taxon>Formivibrio</taxon>
    </lineage>
</organism>
<dbReference type="GO" id="GO:0007155">
    <property type="term" value="P:cell adhesion"/>
    <property type="evidence" value="ECO:0007669"/>
    <property type="project" value="InterPro"/>
</dbReference>
<evidence type="ECO:0000256" key="1">
    <source>
        <dbReference type="ARBA" id="ARBA00004196"/>
    </source>
</evidence>
<feature type="chain" id="PRO_5017185842" evidence="7">
    <location>
        <begin position="23"/>
        <end position="297"/>
    </location>
</feature>
<dbReference type="Proteomes" id="UP000242869">
    <property type="component" value="Unassembled WGS sequence"/>
</dbReference>
<evidence type="ECO:0000256" key="3">
    <source>
        <dbReference type="ARBA" id="ARBA00022448"/>
    </source>
</evidence>
<dbReference type="PRINTS" id="PR00691">
    <property type="entry name" value="ADHESINB"/>
</dbReference>
<keyword evidence="4" id="KW-0479">Metal-binding</keyword>
<dbReference type="SUPFAM" id="SSF53807">
    <property type="entry name" value="Helical backbone' metal receptor"/>
    <property type="match status" value="1"/>
</dbReference>
<reference evidence="9" key="1">
    <citation type="submission" date="2016-10" db="EMBL/GenBank/DDBJ databases">
        <authorList>
            <person name="Varghese N."/>
            <person name="Submissions S."/>
        </authorList>
    </citation>
    <scope>NUCLEOTIDE SEQUENCE [LARGE SCALE GENOMIC DNA]</scope>
    <source>
        <strain evidence="9">DSM 6150</strain>
    </source>
</reference>
<keyword evidence="9" id="KW-1185">Reference proteome</keyword>
<feature type="signal peptide" evidence="7">
    <location>
        <begin position="1"/>
        <end position="22"/>
    </location>
</feature>
<dbReference type="GO" id="GO:0030001">
    <property type="term" value="P:metal ion transport"/>
    <property type="evidence" value="ECO:0007669"/>
    <property type="project" value="InterPro"/>
</dbReference>
<evidence type="ECO:0000313" key="8">
    <source>
        <dbReference type="EMBL" id="SFM93367.1"/>
    </source>
</evidence>
<comment type="similarity">
    <text evidence="2 6">Belongs to the bacterial solute-binding protein 9 family.</text>
</comment>
<comment type="subcellular location">
    <subcellularLocation>
        <location evidence="1">Cell envelope</location>
    </subcellularLocation>
</comment>
<dbReference type="GO" id="GO:0046872">
    <property type="term" value="F:metal ion binding"/>
    <property type="evidence" value="ECO:0007669"/>
    <property type="project" value="UniProtKB-KW"/>
</dbReference>
<name>A0A1I4UWG7_9NEIS</name>
<dbReference type="AlphaFoldDB" id="A0A1I4UWG7"/>
<dbReference type="GO" id="GO:0030313">
    <property type="term" value="C:cell envelope"/>
    <property type="evidence" value="ECO:0007669"/>
    <property type="project" value="UniProtKB-SubCell"/>
</dbReference>
<evidence type="ECO:0000256" key="5">
    <source>
        <dbReference type="ARBA" id="ARBA00022729"/>
    </source>
</evidence>
<dbReference type="PANTHER" id="PTHR42953:SF1">
    <property type="entry name" value="METAL-BINDING PROTEIN HI_0362-RELATED"/>
    <property type="match status" value="1"/>
</dbReference>
<dbReference type="CDD" id="cd01137">
    <property type="entry name" value="PsaA"/>
    <property type="match status" value="1"/>
</dbReference>
<dbReference type="EMBL" id="FOVE01000001">
    <property type="protein sequence ID" value="SFM93367.1"/>
    <property type="molecule type" value="Genomic_DNA"/>
</dbReference>
<gene>
    <name evidence="8" type="ORF">SAMN05660284_00013</name>
</gene>
<dbReference type="InterPro" id="IPR006127">
    <property type="entry name" value="ZnuA-like"/>
</dbReference>
<protein>
    <submittedName>
        <fullName evidence="8">Zinc/manganese transport system substrate-binding protein</fullName>
    </submittedName>
</protein>
<evidence type="ECO:0000256" key="4">
    <source>
        <dbReference type="ARBA" id="ARBA00022723"/>
    </source>
</evidence>
<accession>A0A1I4UWG7</accession>
<sequence>MMKKTLLCFSVFAALASALVQAKPLPVAASFSILGDIVQNVGGERIELTTLVGPDQDAHVYQPTPADIQRLTRTRLLFVNGLGFEGWQKRLQQASKYRGQIVTVSQGIAAREANHGHGHRHGHDPHVWQDPVRVKQMVQNIRDALSAADPEGRAYYQTRAANYNRELDQLLEWANQQVATIPQSKRVVLTSHDAFGYLGQRLGIKLLAPQGVSTEAEASARDVARLIQQMKKTGIRAVFMENISNPKLVEQIARDTGTRAGGRLYSDALSRDGAANTYLKMYRHNVGMLVTGMQGNQ</sequence>
<dbReference type="Gene3D" id="3.40.50.1980">
    <property type="entry name" value="Nitrogenase molybdenum iron protein domain"/>
    <property type="match status" value="2"/>
</dbReference>
<dbReference type="PANTHER" id="PTHR42953">
    <property type="entry name" value="HIGH-AFFINITY ZINC UPTAKE SYSTEM PROTEIN ZNUA-RELATED"/>
    <property type="match status" value="1"/>
</dbReference>
<evidence type="ECO:0000256" key="7">
    <source>
        <dbReference type="SAM" id="SignalP"/>
    </source>
</evidence>
<dbReference type="STRING" id="83765.SAMN05660284_00013"/>
<dbReference type="RefSeq" id="WP_245747733.1">
    <property type="nucleotide sequence ID" value="NZ_FOVE01000001.1"/>
</dbReference>
<keyword evidence="5 7" id="KW-0732">Signal</keyword>
<dbReference type="InterPro" id="IPR006128">
    <property type="entry name" value="Lipoprotein_PsaA-like"/>
</dbReference>
<evidence type="ECO:0000256" key="2">
    <source>
        <dbReference type="ARBA" id="ARBA00011028"/>
    </source>
</evidence>